<dbReference type="InterPro" id="IPR059050">
    <property type="entry name" value="Rv3660c_N"/>
</dbReference>
<name>A0A516X1G7_9ACTN</name>
<dbReference type="InterPro" id="IPR022521">
    <property type="entry name" value="Rv3660c"/>
</dbReference>
<gene>
    <name evidence="3" type="ORF">FO059_02710</name>
</gene>
<reference evidence="3 4" key="2">
    <citation type="submission" date="2019-07" db="EMBL/GenBank/DDBJ databases">
        <authorList>
            <person name="Huang Y."/>
        </authorList>
    </citation>
    <scope>NUCLEOTIDE SEQUENCE [LARGE SCALE GENOMIC DNA]</scope>
    <source>
        <strain evidence="3 4">HY188</strain>
    </source>
</reference>
<accession>A0A516X1G7</accession>
<dbReference type="RefSeq" id="WP_143906151.1">
    <property type="nucleotide sequence ID" value="NZ_CP041765.1"/>
</dbReference>
<dbReference type="GO" id="GO:0005524">
    <property type="term" value="F:ATP binding"/>
    <property type="evidence" value="ECO:0007669"/>
    <property type="project" value="TreeGrafter"/>
</dbReference>
<dbReference type="GO" id="GO:0016887">
    <property type="term" value="F:ATP hydrolysis activity"/>
    <property type="evidence" value="ECO:0007669"/>
    <property type="project" value="TreeGrafter"/>
</dbReference>
<dbReference type="PANTHER" id="PTHR43384:SF11">
    <property type="entry name" value="SEPTUM SITE DETERMINING PROTEIN"/>
    <property type="match status" value="1"/>
</dbReference>
<dbReference type="GO" id="GO:0051782">
    <property type="term" value="P:negative regulation of cell division"/>
    <property type="evidence" value="ECO:0007669"/>
    <property type="project" value="TreeGrafter"/>
</dbReference>
<keyword evidence="4" id="KW-1185">Reference proteome</keyword>
<evidence type="ECO:0000256" key="1">
    <source>
        <dbReference type="SAM" id="MobiDB-lite"/>
    </source>
</evidence>
<evidence type="ECO:0000259" key="2">
    <source>
        <dbReference type="Pfam" id="PF26563"/>
    </source>
</evidence>
<dbReference type="InterPro" id="IPR027417">
    <property type="entry name" value="P-loop_NTPase"/>
</dbReference>
<dbReference type="GO" id="GO:0009898">
    <property type="term" value="C:cytoplasmic side of plasma membrane"/>
    <property type="evidence" value="ECO:0007669"/>
    <property type="project" value="TreeGrafter"/>
</dbReference>
<proteinExistence type="predicted"/>
<dbReference type="Pfam" id="PF26563">
    <property type="entry name" value="Rv3660c_N"/>
    <property type="match status" value="1"/>
</dbReference>
<dbReference type="OrthoDB" id="3252838at2"/>
<feature type="region of interest" description="Disordered" evidence="1">
    <location>
        <begin position="214"/>
        <end position="234"/>
    </location>
</feature>
<dbReference type="PANTHER" id="PTHR43384">
    <property type="entry name" value="SEPTUM SITE-DETERMINING PROTEIN MIND HOMOLOG, CHLOROPLASTIC-RELATED"/>
    <property type="match status" value="1"/>
</dbReference>
<dbReference type="AlphaFoldDB" id="A0A516X1G7"/>
<feature type="domain" description="Rv3660c-like CheY-like N-terminal" evidence="2">
    <location>
        <begin position="15"/>
        <end position="130"/>
    </location>
</feature>
<protein>
    <recommendedName>
        <fullName evidence="2">Rv3660c-like CheY-like N-terminal domain-containing protein</fullName>
    </recommendedName>
</protein>
<evidence type="ECO:0000313" key="3">
    <source>
        <dbReference type="EMBL" id="QDQ96451.1"/>
    </source>
</evidence>
<sequence>MVAASATHAVGVWVAGAELRAEVERAAAAAGVRLTRSETQESGSLASGAQPGLPPTDSEWGRCPIIVLDSAAAAACEGAGFPRRHAVLVVAAPGDADASLWQCAVRIGAEAVLELPDDGHALLAAFNRHAGFGASGDGGVITVVSGHGGAGASILATALALTADTSALLVDLDPSGPGLDLLLGIERDEGLRWPELRLRDGRVDPDALLRALPRRGSTTVLSSPPPSGAADGSCAAPRAGAVRSVLQSGHDGGMTVICDVSRQRSEATEAAVEMADLTVLVVAADVPACASAVRCSAWLRRHTEDVALVVRGPSPGGLRGGDVEAALGLPLLASMRPEPRLAKALERGGLTFARRSPLAGTARAVHRLHARRPQAGAA</sequence>
<dbReference type="Proteomes" id="UP000317344">
    <property type="component" value="Chromosome"/>
</dbReference>
<dbReference type="GO" id="GO:0005829">
    <property type="term" value="C:cytosol"/>
    <property type="evidence" value="ECO:0007669"/>
    <property type="project" value="TreeGrafter"/>
</dbReference>
<evidence type="ECO:0000313" key="4">
    <source>
        <dbReference type="Proteomes" id="UP000317344"/>
    </source>
</evidence>
<reference evidence="3 4" key="1">
    <citation type="submission" date="2019-07" db="EMBL/GenBank/DDBJ databases">
        <title>Tomitella cavernea sp. nov., an actinomycete isolated from soil.</title>
        <authorList>
            <person name="Cheng J."/>
        </authorList>
    </citation>
    <scope>NUCLEOTIDE SEQUENCE [LARGE SCALE GENOMIC DNA]</scope>
    <source>
        <strain evidence="3 4">HY188</strain>
    </source>
</reference>
<dbReference type="InterPro" id="IPR050625">
    <property type="entry name" value="ParA/MinD_ATPase"/>
</dbReference>
<dbReference type="Gene3D" id="3.40.50.300">
    <property type="entry name" value="P-loop containing nucleotide triphosphate hydrolases"/>
    <property type="match status" value="1"/>
</dbReference>
<dbReference type="NCBIfam" id="TIGR03815">
    <property type="entry name" value="CpaE_hom_Actino"/>
    <property type="match status" value="1"/>
</dbReference>
<organism evidence="3 4">
    <name type="scientific">Tomitella fengzijianii</name>
    <dbReference type="NCBI Taxonomy" id="2597660"/>
    <lineage>
        <taxon>Bacteria</taxon>
        <taxon>Bacillati</taxon>
        <taxon>Actinomycetota</taxon>
        <taxon>Actinomycetes</taxon>
        <taxon>Mycobacteriales</taxon>
        <taxon>Tomitella</taxon>
    </lineage>
</organism>
<dbReference type="EMBL" id="CP041765">
    <property type="protein sequence ID" value="QDQ96451.1"/>
    <property type="molecule type" value="Genomic_DNA"/>
</dbReference>
<dbReference type="KEGG" id="toy:FO059_02710"/>
<dbReference type="SUPFAM" id="SSF52540">
    <property type="entry name" value="P-loop containing nucleoside triphosphate hydrolases"/>
    <property type="match status" value="1"/>
</dbReference>